<comment type="caution">
    <text evidence="1">The sequence shown here is derived from an EMBL/GenBank/DDBJ whole genome shotgun (WGS) entry which is preliminary data.</text>
</comment>
<evidence type="ECO:0000313" key="2">
    <source>
        <dbReference type="Proteomes" id="UP001152766"/>
    </source>
</evidence>
<sequence length="97" mass="10743">MKTATLPAVRVEPALRSDAEAVLDEGESLSDFVASCVRGGVAWRRTQDAFLARARDAVERSEREGSGFSPQEVLRRMDERIEAARQRLVATKPSAKR</sequence>
<organism evidence="1 2">
    <name type="scientific">Pelomonas aquatica</name>
    <dbReference type="NCBI Taxonomy" id="431058"/>
    <lineage>
        <taxon>Bacteria</taxon>
        <taxon>Pseudomonadati</taxon>
        <taxon>Pseudomonadota</taxon>
        <taxon>Betaproteobacteria</taxon>
        <taxon>Burkholderiales</taxon>
        <taxon>Sphaerotilaceae</taxon>
        <taxon>Roseateles</taxon>
    </lineage>
</organism>
<dbReference type="AlphaFoldDB" id="A0A9X4LLZ8"/>
<evidence type="ECO:0000313" key="1">
    <source>
        <dbReference type="EMBL" id="MDG0863365.1"/>
    </source>
</evidence>
<protein>
    <submittedName>
        <fullName evidence="1">Prevent-host-death protein</fullName>
    </submittedName>
</protein>
<name>A0A9X4LLZ8_9BURK</name>
<dbReference type="EMBL" id="SGUG01000017">
    <property type="protein sequence ID" value="MDG0863365.1"/>
    <property type="molecule type" value="Genomic_DNA"/>
</dbReference>
<keyword evidence="2" id="KW-1185">Reference proteome</keyword>
<accession>A0A9X4LLZ8</accession>
<proteinExistence type="predicted"/>
<dbReference type="Proteomes" id="UP001152766">
    <property type="component" value="Unassembled WGS sequence"/>
</dbReference>
<reference evidence="1" key="1">
    <citation type="submission" date="2019-02" db="EMBL/GenBank/DDBJ databases">
        <title>Draft genome of the type strain Pelomonas aquatica CCUG 52575T.</title>
        <authorList>
            <person name="Gomila M."/>
            <person name="Lalucat J."/>
        </authorList>
    </citation>
    <scope>NUCLEOTIDE SEQUENCE</scope>
    <source>
        <strain evidence="1">CCUG 52575</strain>
    </source>
</reference>
<dbReference type="NCBIfam" id="NF041551">
    <property type="entry name" value="YlcI_YnfO_N"/>
    <property type="match status" value="1"/>
</dbReference>
<gene>
    <name evidence="1" type="ORF">EXJ73_12900</name>
</gene>
<dbReference type="RefSeq" id="WP_268147948.1">
    <property type="nucleotide sequence ID" value="NZ_JAPPUW010000003.1"/>
</dbReference>